<dbReference type="EnsemblMetazoa" id="XM_030975234">
    <property type="protein sequence ID" value="XP_030831094"/>
    <property type="gene ID" value="LOC752684"/>
</dbReference>
<dbReference type="CDD" id="cd00112">
    <property type="entry name" value="LDLa"/>
    <property type="match status" value="1"/>
</dbReference>
<keyword evidence="4" id="KW-0472">Membrane</keyword>
<evidence type="ECO:0000256" key="2">
    <source>
        <dbReference type="PROSITE-ProRule" id="PRU00124"/>
    </source>
</evidence>
<evidence type="ECO:0000313" key="6">
    <source>
        <dbReference type="EnsemblMetazoa" id="XP_030831094"/>
    </source>
</evidence>
<dbReference type="AlphaFoldDB" id="A0A7M7N4E7"/>
<keyword evidence="4" id="KW-1133">Transmembrane helix</keyword>
<feature type="region of interest" description="Disordered" evidence="3">
    <location>
        <begin position="223"/>
        <end position="272"/>
    </location>
</feature>
<keyword evidence="1" id="KW-1015">Disulfide bond</keyword>
<dbReference type="Pfam" id="PF00431">
    <property type="entry name" value="CUB"/>
    <property type="match status" value="1"/>
</dbReference>
<dbReference type="CDD" id="cd00041">
    <property type="entry name" value="CUB"/>
    <property type="match status" value="1"/>
</dbReference>
<evidence type="ECO:0000256" key="4">
    <source>
        <dbReference type="SAM" id="Phobius"/>
    </source>
</evidence>
<dbReference type="Gene3D" id="2.60.120.290">
    <property type="entry name" value="Spermadhesin, CUB domain"/>
    <property type="match status" value="1"/>
</dbReference>
<reference evidence="6" key="2">
    <citation type="submission" date="2021-01" db="UniProtKB">
        <authorList>
            <consortium name="EnsemblMetazoa"/>
        </authorList>
    </citation>
    <scope>IDENTIFICATION</scope>
</reference>
<dbReference type="GeneID" id="752684"/>
<dbReference type="InterPro" id="IPR042333">
    <property type="entry name" value="LRAD2/Mig-13-like"/>
</dbReference>
<dbReference type="OMA" id="HDNGRME"/>
<dbReference type="SMART" id="SM00192">
    <property type="entry name" value="LDLa"/>
    <property type="match status" value="1"/>
</dbReference>
<dbReference type="InterPro" id="IPR023415">
    <property type="entry name" value="LDLR_class-A_CS"/>
</dbReference>
<sequence length="301" mass="33090">MPKNSSDSAGKVASHYDVENEPYGSDMDCTFTMNAKQGQRINIRFDYFDVARSYDSREGRCRSEGDSLSIYESGNIFLIKSNILTPEVRLCGGTGKFPDDYQSVSNVVTVRFKTDEYPSPDNGIKFTYTAFLQPQERTPECFMCNDGTMCIDPLLTCNGMPNCNDDSDEEPSNCKASTNIFEKGIETLGVPVMAAIGAAVGLLLLCLIVLCIVCCCCCSKRNNPSDQKAQYRAPPTPRPGSYPSHNSNYSSYSSQASNGNTNGTAGRPYPNFPPGYPPFHNGGYSVGYNYENGRMEFPQKV</sequence>
<accession>A0A7M7N4E7</accession>
<dbReference type="Proteomes" id="UP000007110">
    <property type="component" value="Unassembled WGS sequence"/>
</dbReference>
<dbReference type="PROSITE" id="PS01209">
    <property type="entry name" value="LDLRA_1"/>
    <property type="match status" value="1"/>
</dbReference>
<evidence type="ECO:0000256" key="1">
    <source>
        <dbReference type="ARBA" id="ARBA00023157"/>
    </source>
</evidence>
<dbReference type="SUPFAM" id="SSF49854">
    <property type="entry name" value="Spermadhesin, CUB domain"/>
    <property type="match status" value="1"/>
</dbReference>
<comment type="caution">
    <text evidence="2">Lacks conserved residue(s) required for the propagation of feature annotation.</text>
</comment>
<proteinExistence type="predicted"/>
<feature type="domain" description="CUB" evidence="5">
    <location>
        <begin position="1"/>
        <end position="131"/>
    </location>
</feature>
<organism evidence="6 7">
    <name type="scientific">Strongylocentrotus purpuratus</name>
    <name type="common">Purple sea urchin</name>
    <dbReference type="NCBI Taxonomy" id="7668"/>
    <lineage>
        <taxon>Eukaryota</taxon>
        <taxon>Metazoa</taxon>
        <taxon>Echinodermata</taxon>
        <taxon>Eleutherozoa</taxon>
        <taxon>Echinozoa</taxon>
        <taxon>Echinoidea</taxon>
        <taxon>Euechinoidea</taxon>
        <taxon>Echinacea</taxon>
        <taxon>Camarodonta</taxon>
        <taxon>Echinidea</taxon>
        <taxon>Strongylocentrotidae</taxon>
        <taxon>Strongylocentrotus</taxon>
    </lineage>
</organism>
<evidence type="ECO:0000313" key="7">
    <source>
        <dbReference type="Proteomes" id="UP000007110"/>
    </source>
</evidence>
<dbReference type="Pfam" id="PF00057">
    <property type="entry name" value="Ldl_recept_a"/>
    <property type="match status" value="1"/>
</dbReference>
<dbReference type="PANTHER" id="PTHR24652:SF69">
    <property type="entry name" value="CUB DOMAIN-CONTAINING PROTEIN"/>
    <property type="match status" value="1"/>
</dbReference>
<dbReference type="KEGG" id="spu:752684"/>
<dbReference type="SMART" id="SM00042">
    <property type="entry name" value="CUB"/>
    <property type="match status" value="1"/>
</dbReference>
<evidence type="ECO:0000259" key="5">
    <source>
        <dbReference type="PROSITE" id="PS01180"/>
    </source>
</evidence>
<dbReference type="SUPFAM" id="SSF57424">
    <property type="entry name" value="LDL receptor-like module"/>
    <property type="match status" value="1"/>
</dbReference>
<dbReference type="OrthoDB" id="6514358at2759"/>
<keyword evidence="4" id="KW-0812">Transmembrane</keyword>
<dbReference type="InterPro" id="IPR035914">
    <property type="entry name" value="Sperma_CUB_dom_sf"/>
</dbReference>
<dbReference type="Gene3D" id="1.20.5.900">
    <property type="entry name" value="transmembrane domain of human cd4"/>
    <property type="match status" value="1"/>
</dbReference>
<dbReference type="InterPro" id="IPR002172">
    <property type="entry name" value="LDrepeatLR_classA_rpt"/>
</dbReference>
<dbReference type="Gene3D" id="4.10.400.10">
    <property type="entry name" value="Low-density Lipoprotein Receptor"/>
    <property type="match status" value="1"/>
</dbReference>
<dbReference type="InterPro" id="IPR036055">
    <property type="entry name" value="LDL_receptor-like_sf"/>
</dbReference>
<feature type="compositionally biased region" description="Low complexity" evidence="3">
    <location>
        <begin position="241"/>
        <end position="258"/>
    </location>
</feature>
<dbReference type="PANTHER" id="PTHR24652">
    <property type="entry name" value="LOW-DENSITY LIPOPROTEIN RECEPTOR CLASS A DOMAIN-CONTAINING PROTEIN 2"/>
    <property type="match status" value="1"/>
</dbReference>
<reference evidence="7" key="1">
    <citation type="submission" date="2015-02" db="EMBL/GenBank/DDBJ databases">
        <title>Genome sequencing for Strongylocentrotus purpuratus.</title>
        <authorList>
            <person name="Murali S."/>
            <person name="Liu Y."/>
            <person name="Vee V."/>
            <person name="English A."/>
            <person name="Wang M."/>
            <person name="Skinner E."/>
            <person name="Han Y."/>
            <person name="Muzny D.M."/>
            <person name="Worley K.C."/>
            <person name="Gibbs R.A."/>
        </authorList>
    </citation>
    <scope>NUCLEOTIDE SEQUENCE</scope>
</reference>
<dbReference type="PROSITE" id="PS01180">
    <property type="entry name" value="CUB"/>
    <property type="match status" value="1"/>
</dbReference>
<feature type="transmembrane region" description="Helical" evidence="4">
    <location>
        <begin position="192"/>
        <end position="218"/>
    </location>
</feature>
<dbReference type="InterPro" id="IPR000859">
    <property type="entry name" value="CUB_dom"/>
</dbReference>
<dbReference type="InParanoid" id="A0A7M7N4E7"/>
<evidence type="ECO:0000256" key="3">
    <source>
        <dbReference type="SAM" id="MobiDB-lite"/>
    </source>
</evidence>
<dbReference type="RefSeq" id="XP_030831094.1">
    <property type="nucleotide sequence ID" value="XM_030975234.1"/>
</dbReference>
<keyword evidence="7" id="KW-1185">Reference proteome</keyword>
<name>A0A7M7N4E7_STRPU</name>
<dbReference type="PROSITE" id="PS50068">
    <property type="entry name" value="LDLRA_2"/>
    <property type="match status" value="1"/>
</dbReference>
<protein>
    <recommendedName>
        <fullName evidence="5">CUB domain-containing protein</fullName>
    </recommendedName>
</protein>